<evidence type="ECO:0000256" key="3">
    <source>
        <dbReference type="ARBA" id="ARBA00023001"/>
    </source>
</evidence>
<feature type="signal peptide" evidence="8">
    <location>
        <begin position="1"/>
        <end position="26"/>
    </location>
</feature>
<comment type="catalytic activity">
    <reaction evidence="7">
        <text>Hydrolysis of terminal, non-reducing beta-D-glucosyl residues with release of beta-D-glucose.</text>
        <dbReference type="EC" id="3.2.1.21"/>
    </reaction>
</comment>
<dbReference type="SUPFAM" id="SSF51445">
    <property type="entry name" value="(Trans)glycosidases"/>
    <property type="match status" value="1"/>
</dbReference>
<dbReference type="PANTHER" id="PTHR10353:SF36">
    <property type="entry name" value="LP05116P"/>
    <property type="match status" value="1"/>
</dbReference>
<comment type="similarity">
    <text evidence="1 7">Belongs to the glycosyl hydrolase 1 family.</text>
</comment>
<dbReference type="InterPro" id="IPR017853">
    <property type="entry name" value="GH"/>
</dbReference>
<organism evidence="9 10">
    <name type="scientific">Roseateles paludis</name>
    <dbReference type="NCBI Taxonomy" id="3145238"/>
    <lineage>
        <taxon>Bacteria</taxon>
        <taxon>Pseudomonadati</taxon>
        <taxon>Pseudomonadota</taxon>
        <taxon>Betaproteobacteria</taxon>
        <taxon>Burkholderiales</taxon>
        <taxon>Sphaerotilaceae</taxon>
        <taxon>Roseateles</taxon>
    </lineage>
</organism>
<keyword evidence="3" id="KW-0136">Cellulose degradation</keyword>
<dbReference type="Pfam" id="PF00232">
    <property type="entry name" value="Glyco_hydro_1"/>
    <property type="match status" value="1"/>
</dbReference>
<gene>
    <name evidence="9" type="ORF">ABDJ85_11110</name>
</gene>
<name>A0ABV0G2Q9_9BURK</name>
<feature type="chain" id="PRO_5045610280" description="Beta-glucosidase" evidence="8">
    <location>
        <begin position="27"/>
        <end position="487"/>
    </location>
</feature>
<keyword evidence="10" id="KW-1185">Reference proteome</keyword>
<dbReference type="RefSeq" id="WP_347704826.1">
    <property type="nucleotide sequence ID" value="NZ_JBDPZD010000002.1"/>
</dbReference>
<evidence type="ECO:0000256" key="2">
    <source>
        <dbReference type="ARBA" id="ARBA00022801"/>
    </source>
</evidence>
<evidence type="ECO:0000313" key="10">
    <source>
        <dbReference type="Proteomes" id="UP001495147"/>
    </source>
</evidence>
<evidence type="ECO:0000256" key="7">
    <source>
        <dbReference type="RuleBase" id="RU361175"/>
    </source>
</evidence>
<keyword evidence="6" id="KW-0624">Polysaccharide degradation</keyword>
<evidence type="ECO:0000256" key="6">
    <source>
        <dbReference type="ARBA" id="ARBA00023326"/>
    </source>
</evidence>
<dbReference type="NCBIfam" id="TIGR03356">
    <property type="entry name" value="BGL"/>
    <property type="match status" value="1"/>
</dbReference>
<sequence length="487" mass="53957">MSHTPRRRQLLAAAALPALAPTAAFAADKKRQAAAPSPSGYDSAFPADFVFGVAAASAQLEGAASEDGKGESVWDRFARIPGKVHNGDTPEVACDHYHRFDEDFALMASLGVKTYRLSIAWPRIYPQGDGEVNLKGIDFYRRLFASMKKHGIEPWVTLFHWDLPQALEDRGGWTSRLTVDAFGRYADTVVKEFAANVKHWITLNEIVCFTLLGYGTGTKAPGRRETPKVVNQTYHHALLCHGHGVRAVRQYGGKGAIVGLTDNCGVAVPVTETPADIAAAKAWFIDRNAQVLGAIHAGKYTENFLKRVGADAPDVKPGDFALISLPTDFLGVNIYSATYVRAGKNGAAYEALPVPTNYPRADSPWLRLVPQCIYWGTKLVADCYGHKAVYITENGCGYDDEPVVNGEVFDTHRRDYLRAHLREAHRAIADGVPLKGYFLWSFIDNYEWEDGYARRFGIVHCDFKTQVRTPKLSARYYADVMRLRKIL</sequence>
<dbReference type="Proteomes" id="UP001495147">
    <property type="component" value="Unassembled WGS sequence"/>
</dbReference>
<accession>A0ABV0G2Q9</accession>
<proteinExistence type="inferred from homology"/>
<evidence type="ECO:0000313" key="9">
    <source>
        <dbReference type="EMBL" id="MEO3692021.1"/>
    </source>
</evidence>
<keyword evidence="2 7" id="KW-0378">Hydrolase</keyword>
<dbReference type="InterPro" id="IPR001360">
    <property type="entry name" value="Glyco_hydro_1"/>
</dbReference>
<dbReference type="PANTHER" id="PTHR10353">
    <property type="entry name" value="GLYCOSYL HYDROLASE"/>
    <property type="match status" value="1"/>
</dbReference>
<dbReference type="EMBL" id="JBDPZD010000002">
    <property type="protein sequence ID" value="MEO3692021.1"/>
    <property type="molecule type" value="Genomic_DNA"/>
</dbReference>
<dbReference type="InterPro" id="IPR017736">
    <property type="entry name" value="Glyco_hydro_1_beta-glucosidase"/>
</dbReference>
<keyword evidence="8" id="KW-0732">Signal</keyword>
<protein>
    <recommendedName>
        <fullName evidence="7">Beta-glucosidase</fullName>
        <ecNumber evidence="7">3.2.1.21</ecNumber>
    </recommendedName>
</protein>
<reference evidence="9 10" key="1">
    <citation type="submission" date="2024-05" db="EMBL/GenBank/DDBJ databases">
        <title>Roseateles sp. DJS-2-20 16S ribosomal RNA gene Genome sequencing and assembly.</title>
        <authorList>
            <person name="Woo H."/>
        </authorList>
    </citation>
    <scope>NUCLEOTIDE SEQUENCE [LARGE SCALE GENOMIC DNA]</scope>
    <source>
        <strain evidence="9 10">DJS-2-20</strain>
    </source>
</reference>
<dbReference type="GO" id="GO:0008422">
    <property type="term" value="F:beta-glucosidase activity"/>
    <property type="evidence" value="ECO:0007669"/>
    <property type="project" value="UniProtKB-EC"/>
</dbReference>
<comment type="caution">
    <text evidence="9">The sequence shown here is derived from an EMBL/GenBank/DDBJ whole genome shotgun (WGS) entry which is preliminary data.</text>
</comment>
<dbReference type="InterPro" id="IPR006311">
    <property type="entry name" value="TAT_signal"/>
</dbReference>
<evidence type="ECO:0000256" key="5">
    <source>
        <dbReference type="ARBA" id="ARBA00023295"/>
    </source>
</evidence>
<evidence type="ECO:0000256" key="8">
    <source>
        <dbReference type="SAM" id="SignalP"/>
    </source>
</evidence>
<keyword evidence="5 7" id="KW-0326">Glycosidase</keyword>
<evidence type="ECO:0000256" key="4">
    <source>
        <dbReference type="ARBA" id="ARBA00023277"/>
    </source>
</evidence>
<evidence type="ECO:0000256" key="1">
    <source>
        <dbReference type="ARBA" id="ARBA00010838"/>
    </source>
</evidence>
<dbReference type="Gene3D" id="3.20.20.80">
    <property type="entry name" value="Glycosidases"/>
    <property type="match status" value="1"/>
</dbReference>
<dbReference type="PROSITE" id="PS51318">
    <property type="entry name" value="TAT"/>
    <property type="match status" value="1"/>
</dbReference>
<dbReference type="PRINTS" id="PR00131">
    <property type="entry name" value="GLHYDRLASE1"/>
</dbReference>
<keyword evidence="4" id="KW-0119">Carbohydrate metabolism</keyword>
<dbReference type="EC" id="3.2.1.21" evidence="7"/>